<dbReference type="Proteomes" id="UP000295626">
    <property type="component" value="Unassembled WGS sequence"/>
</dbReference>
<protein>
    <recommendedName>
        <fullName evidence="3">Integrase</fullName>
    </recommendedName>
</protein>
<dbReference type="EMBL" id="SMKE01001067">
    <property type="protein sequence ID" value="TDB81044.1"/>
    <property type="molecule type" value="Genomic_DNA"/>
</dbReference>
<evidence type="ECO:0000313" key="1">
    <source>
        <dbReference type="EMBL" id="TDB81044.1"/>
    </source>
</evidence>
<comment type="caution">
    <text evidence="1">The sequence shown here is derived from an EMBL/GenBank/DDBJ whole genome shotgun (WGS) entry which is preliminary data.</text>
</comment>
<gene>
    <name evidence="1" type="ORF">E1091_19085</name>
</gene>
<accession>A0ABY2DC10</accession>
<evidence type="ECO:0008006" key="3">
    <source>
        <dbReference type="Google" id="ProtNLM"/>
    </source>
</evidence>
<proteinExistence type="predicted"/>
<reference evidence="1 2" key="1">
    <citation type="submission" date="2019-02" db="EMBL/GenBank/DDBJ databases">
        <title>Draft genome sequences of novel Actinobacteria.</title>
        <authorList>
            <person name="Sahin N."/>
            <person name="Ay H."/>
            <person name="Saygin H."/>
        </authorList>
    </citation>
    <scope>NUCLEOTIDE SEQUENCE [LARGE SCALE GENOMIC DNA]</scope>
    <source>
        <strain evidence="1 2">JCM 30529</strain>
    </source>
</reference>
<organism evidence="1 2">
    <name type="scientific">Micromonospora fluostatini</name>
    <dbReference type="NCBI Taxonomy" id="1629071"/>
    <lineage>
        <taxon>Bacteria</taxon>
        <taxon>Bacillati</taxon>
        <taxon>Actinomycetota</taxon>
        <taxon>Actinomycetes</taxon>
        <taxon>Micromonosporales</taxon>
        <taxon>Micromonosporaceae</taxon>
        <taxon>Micromonospora</taxon>
    </lineage>
</organism>
<sequence length="216" mass="23460">MSPTVDTLRAAVDRSVGGAADRSWLRLRESTGPAVDLADAAHRRAALVWLNAWGCRLRYPRPGEEDVFGTGLARWWARHHPLLPAARTPLAALPETALPALVSAFADLAAMPVTPGPRRRTLGPTAASKLLYAVRPAALPPWDDAIARALHGCRDADAYGAHLRLTRSWALRLLAEAGTDEVAFTTALGHPGRTLAKMLDDYCYQVHTRGFRHQPA</sequence>
<keyword evidence="2" id="KW-1185">Reference proteome</keyword>
<name>A0ABY2DC10_9ACTN</name>
<evidence type="ECO:0000313" key="2">
    <source>
        <dbReference type="Proteomes" id="UP000295626"/>
    </source>
</evidence>